<organism evidence="1 2">
    <name type="scientific">Hemibagrus wyckioides</name>
    <dbReference type="NCBI Taxonomy" id="337641"/>
    <lineage>
        <taxon>Eukaryota</taxon>
        <taxon>Metazoa</taxon>
        <taxon>Chordata</taxon>
        <taxon>Craniata</taxon>
        <taxon>Vertebrata</taxon>
        <taxon>Euteleostomi</taxon>
        <taxon>Actinopterygii</taxon>
        <taxon>Neopterygii</taxon>
        <taxon>Teleostei</taxon>
        <taxon>Ostariophysi</taxon>
        <taxon>Siluriformes</taxon>
        <taxon>Bagridae</taxon>
        <taxon>Hemibagrus</taxon>
    </lineage>
</organism>
<name>A0A9D3NW70_9TELE</name>
<dbReference type="Proteomes" id="UP000824219">
    <property type="component" value="Linkage Group LG09"/>
</dbReference>
<accession>A0A9D3NW70</accession>
<sequence length="100" mass="11361">MLWEEEEEEVSSVHSDIANLSPSLCRSITPSSIDLERPIPPNCWHRAPWNQTALSSRVLEPSQLTRSKFAPEPCIKISPQSVAQWARGLERAWPDLSRPE</sequence>
<comment type="caution">
    <text evidence="1">The sequence shown here is derived from an EMBL/GenBank/DDBJ whole genome shotgun (WGS) entry which is preliminary data.</text>
</comment>
<gene>
    <name evidence="1" type="ORF">KOW79_007936</name>
</gene>
<evidence type="ECO:0000313" key="2">
    <source>
        <dbReference type="Proteomes" id="UP000824219"/>
    </source>
</evidence>
<keyword evidence="2" id="KW-1185">Reference proteome</keyword>
<proteinExistence type="predicted"/>
<protein>
    <submittedName>
        <fullName evidence="1">Uncharacterized protein</fullName>
    </submittedName>
</protein>
<evidence type="ECO:0000313" key="1">
    <source>
        <dbReference type="EMBL" id="KAG7327992.1"/>
    </source>
</evidence>
<dbReference type="AlphaFoldDB" id="A0A9D3NW70"/>
<reference evidence="1 2" key="1">
    <citation type="submission" date="2021-06" db="EMBL/GenBank/DDBJ databases">
        <title>Chromosome-level genome assembly of the red-tail catfish (Hemibagrus wyckioides).</title>
        <authorList>
            <person name="Shao F."/>
        </authorList>
    </citation>
    <scope>NUCLEOTIDE SEQUENCE [LARGE SCALE GENOMIC DNA]</scope>
    <source>
        <strain evidence="1">EC202008001</strain>
        <tissue evidence="1">Blood</tissue>
    </source>
</reference>
<dbReference type="EMBL" id="JAHKSW010000009">
    <property type="protein sequence ID" value="KAG7327992.1"/>
    <property type="molecule type" value="Genomic_DNA"/>
</dbReference>